<dbReference type="SUPFAM" id="SSF46785">
    <property type="entry name" value="Winged helix' DNA-binding domain"/>
    <property type="match status" value="1"/>
</dbReference>
<dbReference type="FunFam" id="1.10.10.10:FF:000001">
    <property type="entry name" value="LysR family transcriptional regulator"/>
    <property type="match status" value="1"/>
</dbReference>
<dbReference type="InterPro" id="IPR036388">
    <property type="entry name" value="WH-like_DNA-bd_sf"/>
</dbReference>
<comment type="caution">
    <text evidence="6">The sequence shown here is derived from an EMBL/GenBank/DDBJ whole genome shotgun (WGS) entry which is preliminary data.</text>
</comment>
<dbReference type="Pfam" id="PF00126">
    <property type="entry name" value="HTH_1"/>
    <property type="match status" value="1"/>
</dbReference>
<keyword evidence="4" id="KW-0804">Transcription</keyword>
<evidence type="ECO:0000259" key="5">
    <source>
        <dbReference type="PROSITE" id="PS50931"/>
    </source>
</evidence>
<dbReference type="SUPFAM" id="SSF53850">
    <property type="entry name" value="Periplasmic binding protein-like II"/>
    <property type="match status" value="1"/>
</dbReference>
<dbReference type="Proteomes" id="UP000004318">
    <property type="component" value="Unassembled WGS sequence"/>
</dbReference>
<evidence type="ECO:0000256" key="3">
    <source>
        <dbReference type="ARBA" id="ARBA00023125"/>
    </source>
</evidence>
<keyword evidence="2" id="KW-0805">Transcription regulation</keyword>
<name>A3TY90_PSEBH</name>
<dbReference type="PANTHER" id="PTHR30126">
    <property type="entry name" value="HTH-TYPE TRANSCRIPTIONAL REGULATOR"/>
    <property type="match status" value="1"/>
</dbReference>
<dbReference type="PRINTS" id="PR00039">
    <property type="entry name" value="HTHLYSR"/>
</dbReference>
<dbReference type="PANTHER" id="PTHR30126:SF94">
    <property type="entry name" value="LYSR FAMILY TRANSCRIPTIONAL REGULATOR"/>
    <property type="match status" value="1"/>
</dbReference>
<dbReference type="GO" id="GO:0000976">
    <property type="term" value="F:transcription cis-regulatory region binding"/>
    <property type="evidence" value="ECO:0007669"/>
    <property type="project" value="TreeGrafter"/>
</dbReference>
<evidence type="ECO:0000313" key="7">
    <source>
        <dbReference type="Proteomes" id="UP000004318"/>
    </source>
</evidence>
<dbReference type="InterPro" id="IPR036390">
    <property type="entry name" value="WH_DNA-bd_sf"/>
</dbReference>
<dbReference type="OrthoDB" id="7840053at2"/>
<dbReference type="EMBL" id="AAMO01000005">
    <property type="protein sequence ID" value="EAQ03124.1"/>
    <property type="molecule type" value="Genomic_DNA"/>
</dbReference>
<keyword evidence="3" id="KW-0238">DNA-binding</keyword>
<dbReference type="RefSeq" id="WP_009806878.1">
    <property type="nucleotide sequence ID" value="NZ_CH724131.1"/>
</dbReference>
<dbReference type="PROSITE" id="PS50931">
    <property type="entry name" value="HTH_LYSR"/>
    <property type="match status" value="1"/>
</dbReference>
<dbReference type="eggNOG" id="COG0583">
    <property type="taxonomic scope" value="Bacteria"/>
</dbReference>
<evidence type="ECO:0000256" key="4">
    <source>
        <dbReference type="ARBA" id="ARBA00023163"/>
    </source>
</evidence>
<keyword evidence="7" id="KW-1185">Reference proteome</keyword>
<dbReference type="AlphaFoldDB" id="A3TY90"/>
<reference evidence="6 7" key="1">
    <citation type="journal article" date="2010" name="J. Bacteriol.">
        <title>Genome sequences of Oceanicola granulosus HTCC2516(T) and Oceanicola batsensis HTCC2597(TDelta).</title>
        <authorList>
            <person name="Thrash J.C."/>
            <person name="Cho J.C."/>
            <person name="Vergin K.L."/>
            <person name="Giovannoni S.J."/>
        </authorList>
    </citation>
    <scope>NUCLEOTIDE SEQUENCE [LARGE SCALE GENOMIC DNA]</scope>
    <source>
        <strain evidence="7">ATCC BAA-863 / DSM 15984 / KCTC 12145 / HTCC2597</strain>
    </source>
</reference>
<proteinExistence type="inferred from homology"/>
<comment type="similarity">
    <text evidence="1">Belongs to the LysR transcriptional regulatory family.</text>
</comment>
<evidence type="ECO:0000256" key="2">
    <source>
        <dbReference type="ARBA" id="ARBA00023015"/>
    </source>
</evidence>
<dbReference type="Pfam" id="PF03466">
    <property type="entry name" value="LysR_substrate"/>
    <property type="match status" value="1"/>
</dbReference>
<gene>
    <name evidence="6" type="ORF">OB2597_13308</name>
</gene>
<dbReference type="HOGENOM" id="CLU_039613_6_1_5"/>
<dbReference type="Gene3D" id="1.10.10.10">
    <property type="entry name" value="Winged helix-like DNA-binding domain superfamily/Winged helix DNA-binding domain"/>
    <property type="match status" value="1"/>
</dbReference>
<evidence type="ECO:0000313" key="6">
    <source>
        <dbReference type="EMBL" id="EAQ03124.1"/>
    </source>
</evidence>
<sequence length="290" mass="32407">MRPNHHQFTAFAYVVREGSFSAAAERLGVSQSAVTQQVAKLERNVGAQLLIRGRDGVQVTPTGQDLYTLADRLVALDSAIAEQLEGFASMKDGRIKIIANAPQPTLKIIARFTERFPGIHVDFGLHDWTTATGMIRKRLADVGLITDPPRSEDFVHHRLQTTRYVAYCRQDHPLAGRSRLRLADLQDETIILPEEGSLTQRVVKATLRKRSLPMPRTVTMTTFPVMCEAVLQGIGIALFLRDSSLIDEGMVEIEVEEFDTLHEIWLVATKDRARLRLVSEFVATATSTVF</sequence>
<dbReference type="Gene3D" id="3.40.190.290">
    <property type="match status" value="1"/>
</dbReference>
<feature type="domain" description="HTH lysR-type" evidence="5">
    <location>
        <begin position="1"/>
        <end position="60"/>
    </location>
</feature>
<dbReference type="STRING" id="252305.OB2597_13308"/>
<dbReference type="GO" id="GO:0003700">
    <property type="term" value="F:DNA-binding transcription factor activity"/>
    <property type="evidence" value="ECO:0007669"/>
    <property type="project" value="InterPro"/>
</dbReference>
<dbReference type="InterPro" id="IPR005119">
    <property type="entry name" value="LysR_subst-bd"/>
</dbReference>
<dbReference type="CDD" id="cd05466">
    <property type="entry name" value="PBP2_LTTR_substrate"/>
    <property type="match status" value="1"/>
</dbReference>
<dbReference type="InterPro" id="IPR000847">
    <property type="entry name" value="LysR_HTH_N"/>
</dbReference>
<organism evidence="6 7">
    <name type="scientific">Pseudooceanicola batsensis (strain ATCC BAA-863 / DSM 15984 / KCTC 12145 / HTCC2597)</name>
    <name type="common">Oceanicola batsensis</name>
    <dbReference type="NCBI Taxonomy" id="252305"/>
    <lineage>
        <taxon>Bacteria</taxon>
        <taxon>Pseudomonadati</taxon>
        <taxon>Pseudomonadota</taxon>
        <taxon>Alphaproteobacteria</taxon>
        <taxon>Rhodobacterales</taxon>
        <taxon>Paracoccaceae</taxon>
        <taxon>Pseudooceanicola</taxon>
    </lineage>
</organism>
<accession>A3TY90</accession>
<protein>
    <submittedName>
        <fullName evidence="6">Transcriptional regulator, LysR family protein</fullName>
    </submittedName>
</protein>
<evidence type="ECO:0000256" key="1">
    <source>
        <dbReference type="ARBA" id="ARBA00009437"/>
    </source>
</evidence>